<reference evidence="2" key="1">
    <citation type="journal article" date="2014" name="Int. J. Syst. Evol. Microbiol.">
        <title>Complete genome sequence of Corynebacterium casei LMG S-19264T (=DSM 44701T), isolated from a smear-ripened cheese.</title>
        <authorList>
            <consortium name="US DOE Joint Genome Institute (JGI-PGF)"/>
            <person name="Walter F."/>
            <person name="Albersmeier A."/>
            <person name="Kalinowski J."/>
            <person name="Ruckert C."/>
        </authorList>
    </citation>
    <scope>NUCLEOTIDE SEQUENCE</scope>
    <source>
        <strain evidence="2">JCM 13919</strain>
    </source>
</reference>
<dbReference type="EMBL" id="BMOB01000007">
    <property type="protein sequence ID" value="GGI88288.1"/>
    <property type="molecule type" value="Genomic_DNA"/>
</dbReference>
<dbReference type="AlphaFoldDB" id="A0A917JX52"/>
<proteinExistence type="predicted"/>
<feature type="transmembrane region" description="Helical" evidence="1">
    <location>
        <begin position="123"/>
        <end position="148"/>
    </location>
</feature>
<dbReference type="OrthoDB" id="5638546at2"/>
<organism evidence="2 3">
    <name type="scientific">Legionella impletisoli</name>
    <dbReference type="NCBI Taxonomy" id="343510"/>
    <lineage>
        <taxon>Bacteria</taxon>
        <taxon>Pseudomonadati</taxon>
        <taxon>Pseudomonadota</taxon>
        <taxon>Gammaproteobacteria</taxon>
        <taxon>Legionellales</taxon>
        <taxon>Legionellaceae</taxon>
        <taxon>Legionella</taxon>
    </lineage>
</organism>
<keyword evidence="3" id="KW-1185">Reference proteome</keyword>
<evidence type="ECO:0000313" key="2">
    <source>
        <dbReference type="EMBL" id="GGI88288.1"/>
    </source>
</evidence>
<protein>
    <submittedName>
        <fullName evidence="2">Uncharacterized protein</fullName>
    </submittedName>
</protein>
<evidence type="ECO:0000313" key="3">
    <source>
        <dbReference type="Proteomes" id="UP000630149"/>
    </source>
</evidence>
<dbReference type="Proteomes" id="UP000630149">
    <property type="component" value="Unassembled WGS sequence"/>
</dbReference>
<evidence type="ECO:0000256" key="1">
    <source>
        <dbReference type="SAM" id="Phobius"/>
    </source>
</evidence>
<keyword evidence="1" id="KW-0812">Transmembrane</keyword>
<reference evidence="2" key="2">
    <citation type="submission" date="2020-09" db="EMBL/GenBank/DDBJ databases">
        <authorList>
            <person name="Sun Q."/>
            <person name="Ohkuma M."/>
        </authorList>
    </citation>
    <scope>NUCLEOTIDE SEQUENCE</scope>
    <source>
        <strain evidence="2">JCM 13919</strain>
    </source>
</reference>
<sequence>MAIINVYLLNWHYVLFSHLEVVLENTSSNPYTYFRINGWRRRPELIFSYSSEKYLKLINSANSIYSFSIEANPKEIIDGWYQYCYRKVYPELTKNNCADATQWFLKKFANIPDPRAFSAPFSLNYFCLGFFVPSILPIGITLPGRVMDNAKFHIEARKTRSVLARYQTLLFYSLIGVALLVSLSSLVGLVLAASLLSSGLAAITISTCTVAGGLSTYGLFKTMNALAAKTMFCNQNKPFDEKFFPQPKISELN</sequence>
<comment type="caution">
    <text evidence="2">The sequence shown here is derived from an EMBL/GenBank/DDBJ whole genome shotgun (WGS) entry which is preliminary data.</text>
</comment>
<keyword evidence="1" id="KW-1133">Transmembrane helix</keyword>
<keyword evidence="1" id="KW-0472">Membrane</keyword>
<feature type="transmembrane region" description="Helical" evidence="1">
    <location>
        <begin position="169"/>
        <end position="193"/>
    </location>
</feature>
<accession>A0A917JX52</accession>
<dbReference type="RefSeq" id="WP_131776396.1">
    <property type="nucleotide sequence ID" value="NZ_BMOB01000007.1"/>
</dbReference>
<name>A0A917JX52_9GAMM</name>
<gene>
    <name evidence="2" type="ORF">GCM10007966_16290</name>
</gene>
<feature type="transmembrane region" description="Helical" evidence="1">
    <location>
        <begin position="199"/>
        <end position="220"/>
    </location>
</feature>